<name>A0A072UXD6_MEDTR</name>
<protein>
    <submittedName>
        <fullName evidence="2 3">Uncharacterized protein</fullName>
    </submittedName>
</protein>
<accession>A0A072UXD6</accession>
<dbReference type="HOGENOM" id="CLU_1909796_0_0_1"/>
<reference evidence="3" key="3">
    <citation type="submission" date="2015-04" db="UniProtKB">
        <authorList>
            <consortium name="EnsemblPlants"/>
        </authorList>
    </citation>
    <scope>IDENTIFICATION</scope>
    <source>
        <strain evidence="3">cv. Jemalong A17</strain>
    </source>
</reference>
<gene>
    <name evidence="2" type="ordered locus">MTR_4g074010</name>
</gene>
<sequence>MTLLWQGLAANSIEPLEARPNVNECLQQYLHVSQKKDCFHIFSDQEYRIYVSLTVQLRIAKTIQPAKGRKGLCIIISITAKDDEKYVHIATPHPMKKGGKTSQNAAKDQTSNSSKSASFKAGQQNNKSKQGRQ</sequence>
<dbReference type="AlphaFoldDB" id="A0A072UXD6"/>
<proteinExistence type="predicted"/>
<evidence type="ECO:0000313" key="3">
    <source>
        <dbReference type="EnsemblPlants" id="KEH30530"/>
    </source>
</evidence>
<reference evidence="2 4" key="1">
    <citation type="journal article" date="2011" name="Nature">
        <title>The Medicago genome provides insight into the evolution of rhizobial symbioses.</title>
        <authorList>
            <person name="Young N.D."/>
            <person name="Debelle F."/>
            <person name="Oldroyd G.E."/>
            <person name="Geurts R."/>
            <person name="Cannon S.B."/>
            <person name="Udvardi M.K."/>
            <person name="Benedito V.A."/>
            <person name="Mayer K.F."/>
            <person name="Gouzy J."/>
            <person name="Schoof H."/>
            <person name="Van de Peer Y."/>
            <person name="Proost S."/>
            <person name="Cook D.R."/>
            <person name="Meyers B.C."/>
            <person name="Spannagl M."/>
            <person name="Cheung F."/>
            <person name="De Mita S."/>
            <person name="Krishnakumar V."/>
            <person name="Gundlach H."/>
            <person name="Zhou S."/>
            <person name="Mudge J."/>
            <person name="Bharti A.K."/>
            <person name="Murray J.D."/>
            <person name="Naoumkina M.A."/>
            <person name="Rosen B."/>
            <person name="Silverstein K.A."/>
            <person name="Tang H."/>
            <person name="Rombauts S."/>
            <person name="Zhao P.X."/>
            <person name="Zhou P."/>
            <person name="Barbe V."/>
            <person name="Bardou P."/>
            <person name="Bechner M."/>
            <person name="Bellec A."/>
            <person name="Berger A."/>
            <person name="Berges H."/>
            <person name="Bidwell S."/>
            <person name="Bisseling T."/>
            <person name="Choisne N."/>
            <person name="Couloux A."/>
            <person name="Denny R."/>
            <person name="Deshpande S."/>
            <person name="Dai X."/>
            <person name="Doyle J.J."/>
            <person name="Dudez A.M."/>
            <person name="Farmer A.D."/>
            <person name="Fouteau S."/>
            <person name="Franken C."/>
            <person name="Gibelin C."/>
            <person name="Gish J."/>
            <person name="Goldstein S."/>
            <person name="Gonzalez A.J."/>
            <person name="Green P.J."/>
            <person name="Hallab A."/>
            <person name="Hartog M."/>
            <person name="Hua A."/>
            <person name="Humphray S.J."/>
            <person name="Jeong D.H."/>
            <person name="Jing Y."/>
            <person name="Jocker A."/>
            <person name="Kenton S.M."/>
            <person name="Kim D.J."/>
            <person name="Klee K."/>
            <person name="Lai H."/>
            <person name="Lang C."/>
            <person name="Lin S."/>
            <person name="Macmil S.L."/>
            <person name="Magdelenat G."/>
            <person name="Matthews L."/>
            <person name="McCorrison J."/>
            <person name="Monaghan E.L."/>
            <person name="Mun J.H."/>
            <person name="Najar F.Z."/>
            <person name="Nicholson C."/>
            <person name="Noirot C."/>
            <person name="O'Bleness M."/>
            <person name="Paule C.R."/>
            <person name="Poulain J."/>
            <person name="Prion F."/>
            <person name="Qin B."/>
            <person name="Qu C."/>
            <person name="Retzel E.F."/>
            <person name="Riddle C."/>
            <person name="Sallet E."/>
            <person name="Samain S."/>
            <person name="Samson N."/>
            <person name="Sanders I."/>
            <person name="Saurat O."/>
            <person name="Scarpelli C."/>
            <person name="Schiex T."/>
            <person name="Segurens B."/>
            <person name="Severin A.J."/>
            <person name="Sherrier D.J."/>
            <person name="Shi R."/>
            <person name="Sims S."/>
            <person name="Singer S.R."/>
            <person name="Sinharoy S."/>
            <person name="Sterck L."/>
            <person name="Viollet A."/>
            <person name="Wang B.B."/>
            <person name="Wang K."/>
            <person name="Wang M."/>
            <person name="Wang X."/>
            <person name="Warfsmann J."/>
            <person name="Weissenbach J."/>
            <person name="White D.D."/>
            <person name="White J.D."/>
            <person name="Wiley G.B."/>
            <person name="Wincker P."/>
            <person name="Xing Y."/>
            <person name="Yang L."/>
            <person name="Yao Z."/>
            <person name="Ying F."/>
            <person name="Zhai J."/>
            <person name="Zhou L."/>
            <person name="Zuber A."/>
            <person name="Denarie J."/>
            <person name="Dixon R.A."/>
            <person name="May G.D."/>
            <person name="Schwartz D.C."/>
            <person name="Rogers J."/>
            <person name="Quetier F."/>
            <person name="Town C.D."/>
            <person name="Roe B.A."/>
        </authorList>
    </citation>
    <scope>NUCLEOTIDE SEQUENCE [LARGE SCALE GENOMIC DNA]</scope>
    <source>
        <strain evidence="2">A17</strain>
        <strain evidence="3 4">cv. Jemalong A17</strain>
    </source>
</reference>
<dbReference type="EMBL" id="CM001220">
    <property type="protein sequence ID" value="KEH30530.1"/>
    <property type="molecule type" value="Genomic_DNA"/>
</dbReference>
<evidence type="ECO:0000256" key="1">
    <source>
        <dbReference type="SAM" id="MobiDB-lite"/>
    </source>
</evidence>
<evidence type="ECO:0000313" key="4">
    <source>
        <dbReference type="Proteomes" id="UP000002051"/>
    </source>
</evidence>
<organism evidence="2 4">
    <name type="scientific">Medicago truncatula</name>
    <name type="common">Barrel medic</name>
    <name type="synonym">Medicago tribuloides</name>
    <dbReference type="NCBI Taxonomy" id="3880"/>
    <lineage>
        <taxon>Eukaryota</taxon>
        <taxon>Viridiplantae</taxon>
        <taxon>Streptophyta</taxon>
        <taxon>Embryophyta</taxon>
        <taxon>Tracheophyta</taxon>
        <taxon>Spermatophyta</taxon>
        <taxon>Magnoliopsida</taxon>
        <taxon>eudicotyledons</taxon>
        <taxon>Gunneridae</taxon>
        <taxon>Pentapetalae</taxon>
        <taxon>rosids</taxon>
        <taxon>fabids</taxon>
        <taxon>Fabales</taxon>
        <taxon>Fabaceae</taxon>
        <taxon>Papilionoideae</taxon>
        <taxon>50 kb inversion clade</taxon>
        <taxon>NPAAA clade</taxon>
        <taxon>Hologalegina</taxon>
        <taxon>IRL clade</taxon>
        <taxon>Trifolieae</taxon>
        <taxon>Medicago</taxon>
    </lineage>
</organism>
<feature type="compositionally biased region" description="Polar residues" evidence="1">
    <location>
        <begin position="100"/>
        <end position="133"/>
    </location>
</feature>
<evidence type="ECO:0000313" key="2">
    <source>
        <dbReference type="EMBL" id="KEH30530.1"/>
    </source>
</evidence>
<dbReference type="Proteomes" id="UP000002051">
    <property type="component" value="Chromosome 4"/>
</dbReference>
<reference evidence="2 4" key="2">
    <citation type="journal article" date="2014" name="BMC Genomics">
        <title>An improved genome release (version Mt4.0) for the model legume Medicago truncatula.</title>
        <authorList>
            <person name="Tang H."/>
            <person name="Krishnakumar V."/>
            <person name="Bidwell S."/>
            <person name="Rosen B."/>
            <person name="Chan A."/>
            <person name="Zhou S."/>
            <person name="Gentzbittel L."/>
            <person name="Childs K.L."/>
            <person name="Yandell M."/>
            <person name="Gundlach H."/>
            <person name="Mayer K.F."/>
            <person name="Schwartz D.C."/>
            <person name="Town C.D."/>
        </authorList>
    </citation>
    <scope>GENOME REANNOTATION</scope>
    <source>
        <strain evidence="2">A17</strain>
        <strain evidence="3 4">cv. Jemalong A17</strain>
    </source>
</reference>
<feature type="region of interest" description="Disordered" evidence="1">
    <location>
        <begin position="90"/>
        <end position="133"/>
    </location>
</feature>
<dbReference type="EnsemblPlants" id="KEH30530">
    <property type="protein sequence ID" value="KEH30530"/>
    <property type="gene ID" value="MTR_4g074010"/>
</dbReference>
<keyword evidence="4" id="KW-1185">Reference proteome</keyword>